<dbReference type="Pfam" id="PF01980">
    <property type="entry name" value="TrmO_N"/>
    <property type="match status" value="1"/>
</dbReference>
<dbReference type="InterPro" id="IPR036414">
    <property type="entry name" value="YaeB_N_sf"/>
</dbReference>
<sequence>MKIMNDALSCRTIGVVRSPFKEKGDAPSQGRHTDEISMIEIAPEYRDGLDGIAAGDDLFILCWFDRSDRTILKTRKRGENEGPLRGVFSTRSPARPNPIALTLVKLVEISGGTLRVRGLEALDGTPVIDIKPYSAGIDTPRES</sequence>
<dbReference type="PANTHER" id="PTHR12818">
    <property type="entry name" value="TRNA (ADENINE(37)-N6)-METHYLTRANSFERASE"/>
    <property type="match status" value="1"/>
</dbReference>
<dbReference type="Gene3D" id="2.40.30.70">
    <property type="entry name" value="YaeB-like"/>
    <property type="match status" value="1"/>
</dbReference>
<feature type="domain" description="TsaA-like" evidence="3">
    <location>
        <begin position="10"/>
        <end position="142"/>
    </location>
</feature>
<dbReference type="CDD" id="cd09281">
    <property type="entry name" value="UPF0066"/>
    <property type="match status" value="1"/>
</dbReference>
<comment type="similarity">
    <text evidence="2">Belongs to the tRNA methyltransferase O family.</text>
</comment>
<evidence type="ECO:0000259" key="3">
    <source>
        <dbReference type="PROSITE" id="PS51668"/>
    </source>
</evidence>
<reference evidence="4 5" key="1">
    <citation type="submission" date="2023-06" db="EMBL/GenBank/DDBJ databases">
        <title>Genome sequence of Methancorpusculaceae sp. Cs1.</title>
        <authorList>
            <person name="Protasov E."/>
            <person name="Platt K."/>
            <person name="Poehlein A."/>
            <person name="Daniel R."/>
            <person name="Brune A."/>
        </authorList>
    </citation>
    <scope>NUCLEOTIDE SEQUENCE [LARGE SCALE GENOMIC DNA]</scope>
    <source>
        <strain evidence="4 5">Cs1</strain>
    </source>
</reference>
<proteinExistence type="inferred from homology"/>
<dbReference type="PROSITE" id="PS01318">
    <property type="entry name" value="TSAA_1"/>
    <property type="match status" value="1"/>
</dbReference>
<dbReference type="InterPro" id="IPR040372">
    <property type="entry name" value="YaeB-like"/>
</dbReference>
<dbReference type="PROSITE" id="PS51668">
    <property type="entry name" value="TSAA_2"/>
    <property type="match status" value="1"/>
</dbReference>
<dbReference type="EMBL" id="JAWDKB010000002">
    <property type="protein sequence ID" value="MDV0443301.1"/>
    <property type="molecule type" value="Genomic_DNA"/>
</dbReference>
<dbReference type="InterPro" id="IPR036413">
    <property type="entry name" value="YaeB-like_sf"/>
</dbReference>
<organism evidence="4 5">
    <name type="scientific">Methanorbis rubei</name>
    <dbReference type="NCBI Taxonomy" id="3028300"/>
    <lineage>
        <taxon>Archaea</taxon>
        <taxon>Methanobacteriati</taxon>
        <taxon>Methanobacteriota</taxon>
        <taxon>Stenosarchaea group</taxon>
        <taxon>Methanomicrobia</taxon>
        <taxon>Methanomicrobiales</taxon>
        <taxon>Methanocorpusculaceae</taxon>
        <taxon>Methanorbis</taxon>
    </lineage>
</organism>
<keyword evidence="1" id="KW-0949">S-adenosyl-L-methionine</keyword>
<dbReference type="InterPro" id="IPR023368">
    <property type="entry name" value="UPF0066_cons_site"/>
</dbReference>
<evidence type="ECO:0000313" key="5">
    <source>
        <dbReference type="Proteomes" id="UP001283212"/>
    </source>
</evidence>
<dbReference type="InterPro" id="IPR023370">
    <property type="entry name" value="TrmO-like_N"/>
</dbReference>
<dbReference type="AlphaFoldDB" id="A0AAE4SBA5"/>
<dbReference type="NCBIfam" id="TIGR00104">
    <property type="entry name" value="tRNA_TsaA"/>
    <property type="match status" value="1"/>
</dbReference>
<keyword evidence="5" id="KW-1185">Reference proteome</keyword>
<name>A0AAE4SBA5_9EURY</name>
<evidence type="ECO:0000313" key="4">
    <source>
        <dbReference type="EMBL" id="MDV0443301.1"/>
    </source>
</evidence>
<dbReference type="Proteomes" id="UP001283212">
    <property type="component" value="Unassembled WGS sequence"/>
</dbReference>
<comment type="caution">
    <text evidence="4">The sequence shown here is derived from an EMBL/GenBank/DDBJ whole genome shotgun (WGS) entry which is preliminary data.</text>
</comment>
<gene>
    <name evidence="4" type="ORF">McpCs1_06710</name>
</gene>
<dbReference type="PANTHER" id="PTHR12818:SF0">
    <property type="entry name" value="TRNA (ADENINE(37)-N6)-METHYLTRANSFERASE"/>
    <property type="match status" value="1"/>
</dbReference>
<evidence type="ECO:0000256" key="2">
    <source>
        <dbReference type="ARBA" id="ARBA00033753"/>
    </source>
</evidence>
<accession>A0AAE4SBA5</accession>
<evidence type="ECO:0000256" key="1">
    <source>
        <dbReference type="ARBA" id="ARBA00022691"/>
    </source>
</evidence>
<protein>
    <submittedName>
        <fullName evidence="4">S-adenosyl-L-methionine-binding protein</fullName>
    </submittedName>
</protein>
<dbReference type="SUPFAM" id="SSF118196">
    <property type="entry name" value="YaeB-like"/>
    <property type="match status" value="1"/>
</dbReference>